<dbReference type="RefSeq" id="WP_057640110.1">
    <property type="nucleotide sequence ID" value="NZ_LDJP01000022.1"/>
</dbReference>
<evidence type="ECO:0000259" key="2">
    <source>
        <dbReference type="Pfam" id="PF00857"/>
    </source>
</evidence>
<keyword evidence="4" id="KW-1185">Reference proteome</keyword>
<dbReference type="PATRIC" id="fig|659018.3.peg.861"/>
<accession>A0A0R0DZF5</accession>
<protein>
    <submittedName>
        <fullName evidence="3">Isochorismatase</fullName>
    </submittedName>
</protein>
<dbReference type="Pfam" id="PF00857">
    <property type="entry name" value="Isochorismatase"/>
    <property type="match status" value="1"/>
</dbReference>
<dbReference type="InterPro" id="IPR050272">
    <property type="entry name" value="Isochorismatase-like_hydrls"/>
</dbReference>
<dbReference type="PANTHER" id="PTHR43540">
    <property type="entry name" value="PEROXYUREIDOACRYLATE/UREIDOACRYLATE AMIDOHYDROLASE-RELATED"/>
    <property type="match status" value="1"/>
</dbReference>
<keyword evidence="1" id="KW-0378">Hydrolase</keyword>
<dbReference type="Gene3D" id="3.40.50.850">
    <property type="entry name" value="Isochorismatase-like"/>
    <property type="match status" value="1"/>
</dbReference>
<dbReference type="InterPro" id="IPR036380">
    <property type="entry name" value="Isochorismatase-like_sf"/>
</dbReference>
<dbReference type="EMBL" id="LDJP01000022">
    <property type="protein sequence ID" value="KRG87565.1"/>
    <property type="molecule type" value="Genomic_DNA"/>
</dbReference>
<proteinExistence type="predicted"/>
<organism evidence="3 4">
    <name type="scientific">Stenotrophomonas daejeonensis</name>
    <dbReference type="NCBI Taxonomy" id="659018"/>
    <lineage>
        <taxon>Bacteria</taxon>
        <taxon>Pseudomonadati</taxon>
        <taxon>Pseudomonadota</taxon>
        <taxon>Gammaproteobacteria</taxon>
        <taxon>Lysobacterales</taxon>
        <taxon>Lysobacteraceae</taxon>
        <taxon>Stenotrophomonas</taxon>
    </lineage>
</organism>
<dbReference type="Proteomes" id="UP000050940">
    <property type="component" value="Unassembled WGS sequence"/>
</dbReference>
<dbReference type="GO" id="GO:0016787">
    <property type="term" value="F:hydrolase activity"/>
    <property type="evidence" value="ECO:0007669"/>
    <property type="project" value="UniProtKB-KW"/>
</dbReference>
<sequence length="166" mass="17537">MATTLLVIDMQNDYFPGGAFPLWNPEATLEATLAAIGRARSRGEPVVLVRHEAATADGPLFRPGTQGAGIHPRLLAAAGDAPVVVKRHADSFHRTDLARVLAGFGTTGLRIAGMMTQNCVAFTAISRDAAPYEVSVLSNCTTTVDRNIQQFALHALSTRVAVVADA</sequence>
<dbReference type="AlphaFoldDB" id="A0A0R0DZF5"/>
<dbReference type="OrthoDB" id="1157330at2"/>
<reference evidence="3 4" key="1">
    <citation type="submission" date="2015-05" db="EMBL/GenBank/DDBJ databases">
        <title>Genome sequencing and analysis of members of genus Stenotrophomonas.</title>
        <authorList>
            <person name="Patil P.P."/>
            <person name="Midha S."/>
            <person name="Patil P.B."/>
        </authorList>
    </citation>
    <scope>NUCLEOTIDE SEQUENCE [LARGE SCALE GENOMIC DNA]</scope>
    <source>
        <strain evidence="3 4">JCM 16244</strain>
    </source>
</reference>
<gene>
    <name evidence="3" type="ORF">ABB34_04785</name>
</gene>
<evidence type="ECO:0000256" key="1">
    <source>
        <dbReference type="ARBA" id="ARBA00022801"/>
    </source>
</evidence>
<comment type="caution">
    <text evidence="3">The sequence shown here is derived from an EMBL/GenBank/DDBJ whole genome shotgun (WGS) entry which is preliminary data.</text>
</comment>
<name>A0A0R0DZF5_9GAMM</name>
<dbReference type="PANTHER" id="PTHR43540:SF15">
    <property type="entry name" value="BLR5631 PROTEIN"/>
    <property type="match status" value="1"/>
</dbReference>
<dbReference type="SUPFAM" id="SSF52499">
    <property type="entry name" value="Isochorismatase-like hydrolases"/>
    <property type="match status" value="1"/>
</dbReference>
<evidence type="ECO:0000313" key="3">
    <source>
        <dbReference type="EMBL" id="KRG87565.1"/>
    </source>
</evidence>
<feature type="domain" description="Isochorismatase-like" evidence="2">
    <location>
        <begin position="3"/>
        <end position="165"/>
    </location>
</feature>
<dbReference type="InterPro" id="IPR000868">
    <property type="entry name" value="Isochorismatase-like_dom"/>
</dbReference>
<evidence type="ECO:0000313" key="4">
    <source>
        <dbReference type="Proteomes" id="UP000050940"/>
    </source>
</evidence>
<dbReference type="STRING" id="659018.ABB34_04785"/>